<accession>A0A5S5DLI8</accession>
<dbReference type="InterPro" id="IPR008333">
    <property type="entry name" value="Cbr1-like_FAD-bd_dom"/>
</dbReference>
<dbReference type="OrthoDB" id="9814826at2"/>
<protein>
    <submittedName>
        <fullName evidence="2">Siderophore-interacting protein</fullName>
    </submittedName>
</protein>
<dbReference type="PROSITE" id="PS51384">
    <property type="entry name" value="FAD_FR"/>
    <property type="match status" value="1"/>
</dbReference>
<sequence>MISSIPKWLGNLFETSLRPNMDVVETTYVSTQIKKIRLRGDISKMNFQLGYANVIRVSETEFRNYTVAAYDDAGGTIDILCHIHGKGTGSRFMDGLRAGDQLYMSIPRGKKFYEGAASQYVLFGDETSLGLANAFLPTLKSNKHDYRFYFELDEENRRAPDALELDNVAVFPKGGIFRSEPELRTLPIFASDRWQEANFVLTGNVASIQNIRKVLKGWARGKVSFQGYWLEGKQGL</sequence>
<dbReference type="GO" id="GO:0016491">
    <property type="term" value="F:oxidoreductase activity"/>
    <property type="evidence" value="ECO:0007669"/>
    <property type="project" value="InterPro"/>
</dbReference>
<dbReference type="InterPro" id="IPR039261">
    <property type="entry name" value="FNR_nucleotide-bd"/>
</dbReference>
<dbReference type="Gene3D" id="2.40.30.10">
    <property type="entry name" value="Translation factors"/>
    <property type="match status" value="1"/>
</dbReference>
<dbReference type="RefSeq" id="WP_148907979.1">
    <property type="nucleotide sequence ID" value="NZ_VNHX01000005.1"/>
</dbReference>
<dbReference type="PANTHER" id="PTHR30157">
    <property type="entry name" value="FERRIC REDUCTASE, NADPH-DEPENDENT"/>
    <property type="match status" value="1"/>
</dbReference>
<keyword evidence="3" id="KW-1185">Reference proteome</keyword>
<organism evidence="2 3">
    <name type="scientific">Sphingobacterium allocomposti</name>
    <dbReference type="NCBI Taxonomy" id="415956"/>
    <lineage>
        <taxon>Bacteria</taxon>
        <taxon>Pseudomonadati</taxon>
        <taxon>Bacteroidota</taxon>
        <taxon>Sphingobacteriia</taxon>
        <taxon>Sphingobacteriales</taxon>
        <taxon>Sphingobacteriaceae</taxon>
        <taxon>Sphingobacterium</taxon>
    </lineage>
</organism>
<gene>
    <name evidence="2" type="ORF">BC792_10576</name>
</gene>
<feature type="domain" description="FAD-binding FR-type" evidence="1">
    <location>
        <begin position="16"/>
        <end position="114"/>
    </location>
</feature>
<dbReference type="AlphaFoldDB" id="A0A5S5DLI8"/>
<name>A0A5S5DLI8_9SPHI</name>
<evidence type="ECO:0000313" key="3">
    <source>
        <dbReference type="Proteomes" id="UP000325105"/>
    </source>
</evidence>
<reference evidence="2 3" key="1">
    <citation type="submission" date="2019-07" db="EMBL/GenBank/DDBJ databases">
        <title>Genomic Encyclopedia of Archaeal and Bacterial Type Strains, Phase II (KMG-II): from individual species to whole genera.</title>
        <authorList>
            <person name="Goeker M."/>
        </authorList>
    </citation>
    <scope>NUCLEOTIDE SEQUENCE [LARGE SCALE GENOMIC DNA]</scope>
    <source>
        <strain evidence="2 3">DSM 18850</strain>
    </source>
</reference>
<dbReference type="EMBL" id="VNHX01000005">
    <property type="protein sequence ID" value="TYP96585.1"/>
    <property type="molecule type" value="Genomic_DNA"/>
</dbReference>
<dbReference type="PANTHER" id="PTHR30157:SF0">
    <property type="entry name" value="NADPH-DEPENDENT FERRIC-CHELATE REDUCTASE"/>
    <property type="match status" value="1"/>
</dbReference>
<dbReference type="Gene3D" id="3.40.50.80">
    <property type="entry name" value="Nucleotide-binding domain of ferredoxin-NADP reductase (FNR) module"/>
    <property type="match status" value="1"/>
</dbReference>
<dbReference type="InterPro" id="IPR017927">
    <property type="entry name" value="FAD-bd_FR_type"/>
</dbReference>
<dbReference type="SUPFAM" id="SSF63380">
    <property type="entry name" value="Riboflavin synthase domain-like"/>
    <property type="match status" value="1"/>
</dbReference>
<comment type="caution">
    <text evidence="2">The sequence shown here is derived from an EMBL/GenBank/DDBJ whole genome shotgun (WGS) entry which is preliminary data.</text>
</comment>
<dbReference type="Proteomes" id="UP000325105">
    <property type="component" value="Unassembled WGS sequence"/>
</dbReference>
<dbReference type="InterPro" id="IPR017938">
    <property type="entry name" value="Riboflavin_synthase-like_b-brl"/>
</dbReference>
<evidence type="ECO:0000313" key="2">
    <source>
        <dbReference type="EMBL" id="TYP96585.1"/>
    </source>
</evidence>
<proteinExistence type="predicted"/>
<dbReference type="Pfam" id="PF00970">
    <property type="entry name" value="FAD_binding_6"/>
    <property type="match status" value="1"/>
</dbReference>
<evidence type="ECO:0000259" key="1">
    <source>
        <dbReference type="PROSITE" id="PS51384"/>
    </source>
</evidence>
<dbReference type="CDD" id="cd06193">
    <property type="entry name" value="siderophore_interacting"/>
    <property type="match status" value="1"/>
</dbReference>
<dbReference type="InterPro" id="IPR039374">
    <property type="entry name" value="SIP_fam"/>
</dbReference>